<keyword evidence="3" id="KW-1185">Reference proteome</keyword>
<dbReference type="OrthoDB" id="6624637at2759"/>
<feature type="compositionally biased region" description="Basic and acidic residues" evidence="1">
    <location>
        <begin position="39"/>
        <end position="50"/>
    </location>
</feature>
<dbReference type="AlphaFoldDB" id="A0A5E4NBD2"/>
<proteinExistence type="predicted"/>
<evidence type="ECO:0000313" key="2">
    <source>
        <dbReference type="EMBL" id="VVC38896.1"/>
    </source>
</evidence>
<name>A0A5E4NBD2_9HEMI</name>
<evidence type="ECO:0000256" key="1">
    <source>
        <dbReference type="SAM" id="MobiDB-lite"/>
    </source>
</evidence>
<dbReference type="EMBL" id="CABPRJ010001517">
    <property type="protein sequence ID" value="VVC38896.1"/>
    <property type="molecule type" value="Genomic_DNA"/>
</dbReference>
<dbReference type="Proteomes" id="UP000325440">
    <property type="component" value="Unassembled WGS sequence"/>
</dbReference>
<sequence length="59" mass="6649">MVNIPPVTSFIKGQRIQWLGHIMKRGECDTTKLVLEWKPQGRDPGEDPGKDGSMLSKKI</sequence>
<organism evidence="2 3">
    <name type="scientific">Cinara cedri</name>
    <dbReference type="NCBI Taxonomy" id="506608"/>
    <lineage>
        <taxon>Eukaryota</taxon>
        <taxon>Metazoa</taxon>
        <taxon>Ecdysozoa</taxon>
        <taxon>Arthropoda</taxon>
        <taxon>Hexapoda</taxon>
        <taxon>Insecta</taxon>
        <taxon>Pterygota</taxon>
        <taxon>Neoptera</taxon>
        <taxon>Paraneoptera</taxon>
        <taxon>Hemiptera</taxon>
        <taxon>Sternorrhyncha</taxon>
        <taxon>Aphidomorpha</taxon>
        <taxon>Aphidoidea</taxon>
        <taxon>Aphididae</taxon>
        <taxon>Lachninae</taxon>
        <taxon>Cinara</taxon>
    </lineage>
</organism>
<feature type="region of interest" description="Disordered" evidence="1">
    <location>
        <begin position="38"/>
        <end position="59"/>
    </location>
</feature>
<evidence type="ECO:0000313" key="3">
    <source>
        <dbReference type="Proteomes" id="UP000325440"/>
    </source>
</evidence>
<protein>
    <submittedName>
        <fullName evidence="2">Uncharacterized protein</fullName>
    </submittedName>
</protein>
<accession>A0A5E4NBD2</accession>
<gene>
    <name evidence="2" type="ORF">CINCED_3A017100</name>
</gene>
<reference evidence="2 3" key="1">
    <citation type="submission" date="2019-08" db="EMBL/GenBank/DDBJ databases">
        <authorList>
            <person name="Alioto T."/>
            <person name="Alioto T."/>
            <person name="Gomez Garrido J."/>
        </authorList>
    </citation>
    <scope>NUCLEOTIDE SEQUENCE [LARGE SCALE GENOMIC DNA]</scope>
</reference>